<dbReference type="Proteomes" id="UP000324705">
    <property type="component" value="Chromosome 5A"/>
</dbReference>
<protein>
    <recommendedName>
        <fullName evidence="10">Bromodomain associated domain-containing protein</fullName>
    </recommendedName>
</protein>
<feature type="chain" id="PRO_5040254874" description="Bromodomain associated domain-containing protein" evidence="9">
    <location>
        <begin position="23"/>
        <end position="969"/>
    </location>
</feature>
<feature type="region of interest" description="Disordered" evidence="8">
    <location>
        <begin position="935"/>
        <end position="969"/>
    </location>
</feature>
<evidence type="ECO:0000256" key="2">
    <source>
        <dbReference type="ARBA" id="ARBA00022605"/>
    </source>
</evidence>
<evidence type="ECO:0000313" key="12">
    <source>
        <dbReference type="Proteomes" id="UP000324705"/>
    </source>
</evidence>
<dbReference type="GO" id="GO:0006529">
    <property type="term" value="P:asparagine biosynthetic process"/>
    <property type="evidence" value="ECO:0007669"/>
    <property type="project" value="UniProtKB-KW"/>
</dbReference>
<keyword evidence="5" id="KW-0805">Transcription regulation</keyword>
<evidence type="ECO:0000256" key="9">
    <source>
        <dbReference type="SAM" id="SignalP"/>
    </source>
</evidence>
<feature type="signal peptide" evidence="9">
    <location>
        <begin position="1"/>
        <end position="22"/>
    </location>
</feature>
<evidence type="ECO:0000256" key="6">
    <source>
        <dbReference type="ARBA" id="ARBA00023163"/>
    </source>
</evidence>
<dbReference type="SMART" id="SM00576">
    <property type="entry name" value="BTP"/>
    <property type="match status" value="1"/>
</dbReference>
<feature type="compositionally biased region" description="Basic and acidic residues" evidence="8">
    <location>
        <begin position="935"/>
        <end position="949"/>
    </location>
</feature>
<accession>A0A9R0TMJ7</accession>
<dbReference type="PANTHER" id="PTHR45937:SF1">
    <property type="entry name" value="ASPARAGINE SYNTHETASE DOMAIN-CONTAINING PROTEIN 1"/>
    <property type="match status" value="1"/>
</dbReference>
<evidence type="ECO:0000256" key="8">
    <source>
        <dbReference type="SAM" id="MobiDB-lite"/>
    </source>
</evidence>
<dbReference type="GO" id="GO:0004066">
    <property type="term" value="F:asparagine synthase (glutamine-hydrolyzing) activity"/>
    <property type="evidence" value="ECO:0007669"/>
    <property type="project" value="InterPro"/>
</dbReference>
<keyword evidence="9" id="KW-0732">Signal</keyword>
<dbReference type="GO" id="GO:0005634">
    <property type="term" value="C:nucleus"/>
    <property type="evidence" value="ECO:0007669"/>
    <property type="project" value="UniProtKB-SubCell"/>
</dbReference>
<name>A0A9R0TMJ7_TRITD</name>
<keyword evidence="7" id="KW-0539">Nucleus</keyword>
<evidence type="ECO:0000256" key="7">
    <source>
        <dbReference type="ARBA" id="ARBA00023242"/>
    </source>
</evidence>
<comment type="subcellular location">
    <subcellularLocation>
        <location evidence="1">Nucleus</location>
    </subcellularLocation>
</comment>
<dbReference type="InterPro" id="IPR001962">
    <property type="entry name" value="Asn_synthase"/>
</dbReference>
<evidence type="ECO:0000256" key="5">
    <source>
        <dbReference type="ARBA" id="ARBA00023015"/>
    </source>
</evidence>
<dbReference type="Pfam" id="PF10406">
    <property type="entry name" value="TAF8_C"/>
    <property type="match status" value="1"/>
</dbReference>
<evidence type="ECO:0000256" key="1">
    <source>
        <dbReference type="ARBA" id="ARBA00004123"/>
    </source>
</evidence>
<evidence type="ECO:0000256" key="3">
    <source>
        <dbReference type="ARBA" id="ARBA00022888"/>
    </source>
</evidence>
<proteinExistence type="predicted"/>
<dbReference type="InterPro" id="IPR029055">
    <property type="entry name" value="Ntn_hydrolases_N"/>
</dbReference>
<gene>
    <name evidence="11" type="ORF">TRITD_5Av1G043240</name>
</gene>
<dbReference type="CDD" id="cd01991">
    <property type="entry name" value="Asn_synthase_B_C"/>
    <property type="match status" value="1"/>
</dbReference>
<dbReference type="EMBL" id="LT934119">
    <property type="protein sequence ID" value="VAI13917.1"/>
    <property type="molecule type" value="Genomic_DNA"/>
</dbReference>
<feature type="domain" description="Bromodomain associated" evidence="10">
    <location>
        <begin position="619"/>
        <end position="699"/>
    </location>
</feature>
<evidence type="ECO:0000313" key="11">
    <source>
        <dbReference type="EMBL" id="VAI13917.1"/>
    </source>
</evidence>
<dbReference type="CDD" id="cd00076">
    <property type="entry name" value="HFD_SF"/>
    <property type="match status" value="1"/>
</dbReference>
<dbReference type="CDD" id="cd08049">
    <property type="entry name" value="TAF8"/>
    <property type="match status" value="1"/>
</dbReference>
<dbReference type="SUPFAM" id="SSF52402">
    <property type="entry name" value="Adenine nucleotide alpha hydrolases-like"/>
    <property type="match status" value="1"/>
</dbReference>
<dbReference type="Gene3D" id="3.40.50.620">
    <property type="entry name" value="HUPs"/>
    <property type="match status" value="1"/>
</dbReference>
<organism evidence="11 12">
    <name type="scientific">Triticum turgidum subsp. durum</name>
    <name type="common">Durum wheat</name>
    <name type="synonym">Triticum durum</name>
    <dbReference type="NCBI Taxonomy" id="4567"/>
    <lineage>
        <taxon>Eukaryota</taxon>
        <taxon>Viridiplantae</taxon>
        <taxon>Streptophyta</taxon>
        <taxon>Embryophyta</taxon>
        <taxon>Tracheophyta</taxon>
        <taxon>Spermatophyta</taxon>
        <taxon>Magnoliopsida</taxon>
        <taxon>Liliopsida</taxon>
        <taxon>Poales</taxon>
        <taxon>Poaceae</taxon>
        <taxon>BOP clade</taxon>
        <taxon>Pooideae</taxon>
        <taxon>Triticodae</taxon>
        <taxon>Triticeae</taxon>
        <taxon>Triticinae</taxon>
        <taxon>Triticum</taxon>
    </lineage>
</organism>
<dbReference type="Pfam" id="PF07524">
    <property type="entry name" value="Bromo_TP"/>
    <property type="match status" value="1"/>
</dbReference>
<dbReference type="Pfam" id="PF00733">
    <property type="entry name" value="Asn_synthase"/>
    <property type="match status" value="1"/>
</dbReference>
<dbReference type="Gene3D" id="3.60.20.10">
    <property type="entry name" value="Glutamine Phosphoribosylpyrophosphate, subunit 1, domain 1"/>
    <property type="match status" value="1"/>
</dbReference>
<keyword evidence="6" id="KW-0804">Transcription</keyword>
<keyword evidence="12" id="KW-1185">Reference proteome</keyword>
<dbReference type="PANTHER" id="PTHR45937">
    <property type="entry name" value="ASPARAGINE SYNTHETASE DOMAIN-CONTAINING PROTEIN 1"/>
    <property type="match status" value="1"/>
</dbReference>
<keyword evidence="4" id="KW-0315">Glutamine amidotransferase</keyword>
<dbReference type="InterPro" id="IPR019473">
    <property type="entry name" value="TFIID_su8_C"/>
</dbReference>
<dbReference type="Gramene" id="TRITD5Av1G043240.1">
    <property type="protein sequence ID" value="TRITD5Av1G043240.1"/>
    <property type="gene ID" value="TRITD5Av1G043240"/>
</dbReference>
<reference evidence="11 12" key="1">
    <citation type="submission" date="2017-09" db="EMBL/GenBank/DDBJ databases">
        <authorList>
            <consortium name="International Durum Wheat Genome Sequencing Consortium (IDWGSC)"/>
            <person name="Milanesi L."/>
        </authorList>
    </citation>
    <scope>NUCLEOTIDE SEQUENCE [LARGE SCALE GENOMIC DNA]</scope>
    <source>
        <strain evidence="12">cv. Svevo</strain>
    </source>
</reference>
<dbReference type="InterPro" id="IPR006565">
    <property type="entry name" value="BTP"/>
</dbReference>
<feature type="region of interest" description="Disordered" evidence="8">
    <location>
        <begin position="824"/>
        <end position="857"/>
    </location>
</feature>
<dbReference type="AlphaFoldDB" id="A0A9R0TMJ7"/>
<sequence length="969" mass="105585">MCGIALVLSGDCLVVAPSTAAAAEAAASGTPFSDEGKGVSVGELKEALRRRGPDSLGCHRFHLCADGTIVGATDGVDCDGGDKVGGGVGATELCFIGATLQLRGAEPVSQPLVAQSGSVLVYNGEIYGGINIANDQNDTQSLLSSLESCCCCDLHVADRDEAYPCRESVGKSVPRILSTIKGPWALIYWQAATKVSGLEAGADPDFSDHTKVCYWEELPCGIYSIHLKDLDNNAACTKEGCVVRKHDWTDSSLHTLIRWERKSTVPTVDGLISAMGSVDKGNHHLSSCFRNSREAEDSTSNGFEKRDLPSDICLSPAHRVLIALRESVMLRTNVNILYQSIRPTLQSPCCGQGDLNKLEEAELAPIAILFSGGLDSMILAALLDQCLDSKWTIDLLNVSFDGQLAPDRVSSLAGLKELQRISPLRRWRLVEIDSNLANLKEESEHVMSLIYPSNTYMDLNIGVALWLAASGDGWVNGQDGDRYKHKSTSRVLLVGSGADEQCAGYGRHRTKYRVGGWVSLDEEMRLDVQRIWKRNMGRDDRCISDHGKEARFPFLDESVIRTLLEIPLWDIAKLDEPVGKGDKKILREVAKLLGLQEAAFLPKRAIQFGSRIARESNRKNFGSNRAANLASAGSVEALEAAGFDCTHRSAVDALVDVLLRYLTHLGRAAAFHANLAGRALANEYDIIQSLEEIGTDFDGFAGAGTSGRCLVGSGVVKDLMAFVDSKDEVPFTRPLPKFPIPRAPQPTPSFAVAERETGMRHVPEWLPAFPDPHTYVRTEVWSEQAAKDRVDMVEQVRQRRKAEKSLLSLQQRLALAGADGFRPAVSEDSAAKGKEIQPAGSKRNPFLEPALPHGDKEVSEVDIPSERKKLSVLDAFAPAIQGANAMELDSGTGWDQNQNQKSIVPKVRAPVHLKIGVNKKPLAVALNSNSMDLREDPSFLKEEQKDDRKRRAGMILRASMDNPQELPQI</sequence>
<evidence type="ECO:0000259" key="10">
    <source>
        <dbReference type="SMART" id="SM00576"/>
    </source>
</evidence>
<keyword evidence="3" id="KW-0061">Asparagine biosynthesis</keyword>
<keyword evidence="2" id="KW-0028">Amino-acid biosynthesis</keyword>
<dbReference type="SUPFAM" id="SSF56235">
    <property type="entry name" value="N-terminal nucleophile aminohydrolases (Ntn hydrolases)"/>
    <property type="match status" value="1"/>
</dbReference>
<dbReference type="InterPro" id="IPR051857">
    <property type="entry name" value="Asn_synthetase_domain"/>
</dbReference>
<evidence type="ECO:0000256" key="4">
    <source>
        <dbReference type="ARBA" id="ARBA00022962"/>
    </source>
</evidence>
<dbReference type="InterPro" id="IPR014729">
    <property type="entry name" value="Rossmann-like_a/b/a_fold"/>
</dbReference>